<comment type="similarity">
    <text evidence="2 8">Belongs to the cytochrome P450 family.</text>
</comment>
<evidence type="ECO:0000256" key="3">
    <source>
        <dbReference type="ARBA" id="ARBA00022723"/>
    </source>
</evidence>
<feature type="binding site" description="axial binding residue" evidence="7">
    <location>
        <position position="304"/>
    </location>
    <ligand>
        <name>heme</name>
        <dbReference type="ChEBI" id="CHEBI:30413"/>
    </ligand>
    <ligandPart>
        <name>Fe</name>
        <dbReference type="ChEBI" id="CHEBI:18248"/>
    </ligandPart>
</feature>
<dbReference type="InterPro" id="IPR002403">
    <property type="entry name" value="Cyt_P450_E_grp-IV"/>
</dbReference>
<organism evidence="9 10">
    <name type="scientific">Xylaria hypoxylon</name>
    <dbReference type="NCBI Taxonomy" id="37992"/>
    <lineage>
        <taxon>Eukaryota</taxon>
        <taxon>Fungi</taxon>
        <taxon>Dikarya</taxon>
        <taxon>Ascomycota</taxon>
        <taxon>Pezizomycotina</taxon>
        <taxon>Sordariomycetes</taxon>
        <taxon>Xylariomycetidae</taxon>
        <taxon>Xylariales</taxon>
        <taxon>Xylariaceae</taxon>
        <taxon>Xylaria</taxon>
    </lineage>
</organism>
<proteinExistence type="inferred from homology"/>
<keyword evidence="4 8" id="KW-0560">Oxidoreductase</keyword>
<keyword evidence="3 7" id="KW-0479">Metal-binding</keyword>
<dbReference type="PRINTS" id="PR00465">
    <property type="entry name" value="EP450IV"/>
</dbReference>
<gene>
    <name evidence="9" type="ORF">E0Z10_g10659</name>
</gene>
<evidence type="ECO:0008006" key="11">
    <source>
        <dbReference type="Google" id="ProtNLM"/>
    </source>
</evidence>
<evidence type="ECO:0000256" key="8">
    <source>
        <dbReference type="RuleBase" id="RU000461"/>
    </source>
</evidence>
<dbReference type="AlphaFoldDB" id="A0A4Z0YH75"/>
<dbReference type="Gene3D" id="1.10.630.10">
    <property type="entry name" value="Cytochrome P450"/>
    <property type="match status" value="1"/>
</dbReference>
<dbReference type="GO" id="GO:0020037">
    <property type="term" value="F:heme binding"/>
    <property type="evidence" value="ECO:0007669"/>
    <property type="project" value="InterPro"/>
</dbReference>
<evidence type="ECO:0000313" key="10">
    <source>
        <dbReference type="Proteomes" id="UP000297716"/>
    </source>
</evidence>
<dbReference type="Proteomes" id="UP000297716">
    <property type="component" value="Unassembled WGS sequence"/>
</dbReference>
<keyword evidence="10" id="KW-1185">Reference proteome</keyword>
<sequence length="361" mass="41282">MQNDCGRAVEKVMPPCQDWTPLFPFEILLDLFARTTAQVLYGAELASRDDWLAQTIYPFINHLMLAPPAVISGYHPSLRFLAKYFEEHTKMVYKGRKQAESILRPILEKYKMERNDRTRERAAGDGVKWLLDRYDALGKELTLELLTQDLLFVTVAAIQTSAAVGCSILFDMIDRPASLRRIQSEISEVGEACGGKWDRHSLAKLRFLDSFMKESKRVNTFTQVTVERMAVAPYWFDDGLHIPVGTQLSFPNQQLNLDADIYLDAGSFQADRFSRKRMDDDPNKHHFASVSEDSITWGSGYHACPGRFLAQDTLKLLFIHLLRDFEFKYAKGGQTRPKDMYHGFAIGPDITIPILFKKKDV</sequence>
<dbReference type="Pfam" id="PF00067">
    <property type="entry name" value="p450"/>
    <property type="match status" value="1"/>
</dbReference>
<evidence type="ECO:0000313" key="9">
    <source>
        <dbReference type="EMBL" id="TGJ78103.1"/>
    </source>
</evidence>
<name>A0A4Z0YH75_9PEZI</name>
<evidence type="ECO:0000256" key="6">
    <source>
        <dbReference type="ARBA" id="ARBA00023033"/>
    </source>
</evidence>
<evidence type="ECO:0000256" key="4">
    <source>
        <dbReference type="ARBA" id="ARBA00023002"/>
    </source>
</evidence>
<comment type="caution">
    <text evidence="9">The sequence shown here is derived from an EMBL/GenBank/DDBJ whole genome shotgun (WGS) entry which is preliminary data.</text>
</comment>
<dbReference type="STRING" id="37992.A0A4Z0YH75"/>
<dbReference type="PROSITE" id="PS00086">
    <property type="entry name" value="CYTOCHROME_P450"/>
    <property type="match status" value="1"/>
</dbReference>
<dbReference type="GO" id="GO:0016705">
    <property type="term" value="F:oxidoreductase activity, acting on paired donors, with incorporation or reduction of molecular oxygen"/>
    <property type="evidence" value="ECO:0007669"/>
    <property type="project" value="InterPro"/>
</dbReference>
<dbReference type="PANTHER" id="PTHR46206">
    <property type="entry name" value="CYTOCHROME P450"/>
    <property type="match status" value="1"/>
</dbReference>
<dbReference type="InterPro" id="IPR036396">
    <property type="entry name" value="Cyt_P450_sf"/>
</dbReference>
<dbReference type="GO" id="GO:0005506">
    <property type="term" value="F:iron ion binding"/>
    <property type="evidence" value="ECO:0007669"/>
    <property type="project" value="InterPro"/>
</dbReference>
<evidence type="ECO:0000256" key="2">
    <source>
        <dbReference type="ARBA" id="ARBA00010617"/>
    </source>
</evidence>
<keyword evidence="7 8" id="KW-0349">Heme</keyword>
<dbReference type="InterPro" id="IPR001128">
    <property type="entry name" value="Cyt_P450"/>
</dbReference>
<keyword evidence="5 7" id="KW-0408">Iron</keyword>
<accession>A0A4Z0YH75</accession>
<evidence type="ECO:0000256" key="1">
    <source>
        <dbReference type="ARBA" id="ARBA00001971"/>
    </source>
</evidence>
<evidence type="ECO:0000256" key="5">
    <source>
        <dbReference type="ARBA" id="ARBA00023004"/>
    </source>
</evidence>
<evidence type="ECO:0000256" key="7">
    <source>
        <dbReference type="PIRSR" id="PIRSR602403-1"/>
    </source>
</evidence>
<dbReference type="EMBL" id="SKBN01000451">
    <property type="protein sequence ID" value="TGJ78103.1"/>
    <property type="molecule type" value="Genomic_DNA"/>
</dbReference>
<dbReference type="CDD" id="cd11041">
    <property type="entry name" value="CYP503A1-like"/>
    <property type="match status" value="1"/>
</dbReference>
<dbReference type="SUPFAM" id="SSF48264">
    <property type="entry name" value="Cytochrome P450"/>
    <property type="match status" value="1"/>
</dbReference>
<dbReference type="GO" id="GO:0004497">
    <property type="term" value="F:monooxygenase activity"/>
    <property type="evidence" value="ECO:0007669"/>
    <property type="project" value="UniProtKB-KW"/>
</dbReference>
<comment type="cofactor">
    <cofactor evidence="1 7">
        <name>heme</name>
        <dbReference type="ChEBI" id="CHEBI:30413"/>
    </cofactor>
</comment>
<reference evidence="9 10" key="1">
    <citation type="submission" date="2019-03" db="EMBL/GenBank/DDBJ databases">
        <title>Draft genome sequence of Xylaria hypoxylon DSM 108379, a ubiquitous saprotrophic-parasitic fungi on hardwood.</title>
        <authorList>
            <person name="Buettner E."/>
            <person name="Leonhardt S."/>
            <person name="Gebauer A.M."/>
            <person name="Liers C."/>
            <person name="Hofrichter M."/>
            <person name="Kellner H."/>
        </authorList>
    </citation>
    <scope>NUCLEOTIDE SEQUENCE [LARGE SCALE GENOMIC DNA]</scope>
    <source>
        <strain evidence="9 10">DSM 108379</strain>
    </source>
</reference>
<keyword evidence="6 8" id="KW-0503">Monooxygenase</keyword>
<protein>
    <recommendedName>
        <fullName evidence="11">Cytochrome P450</fullName>
    </recommendedName>
</protein>
<dbReference type="InterPro" id="IPR017972">
    <property type="entry name" value="Cyt_P450_CS"/>
</dbReference>
<dbReference type="OrthoDB" id="1844152at2759"/>